<dbReference type="InterPro" id="IPR024598">
    <property type="entry name" value="SF3a60/Prp9_C"/>
</dbReference>
<dbReference type="GO" id="GO:0003723">
    <property type="term" value="F:RNA binding"/>
    <property type="evidence" value="ECO:0007669"/>
    <property type="project" value="InterPro"/>
</dbReference>
<sequence>MIDNYLKKRDLIENLQNIELEISKKFRQNPYISPNFNQNQDNEEDKDNEDEIIFKNRKKKTFKQNLKDSLKIGQLIKNYEFQRLELEKLETTKIEFSFEQFNTLYNEILSKPNIPQLQDQNSKISLSKIFKSTESYGQYLDLTSIHQLYLNLSNSNKLNYIQWLKNLIDLKFYNENLFKTNQYWDYLIQLKNYLIEFISKINPLINIAKFLNQLKIVDNDDNSLYCKYCQKTFSKDTVFNSHLLGKKHLKNYQNFKDFNKIIYQIHQLLINYLLNIHKNTILNLERKLLLTDRERQLELNQIINDSDSDETEESEESDDSDKIDETPDFSNEGLQLDSSGNPIPNWLYKLQGLTLTFTCEICGNETFKGRKSFDLHFQSSRHLHGLKCLGINNPSVLFNDINTIKDAIQLWSHMEKKQLKEKLIKEDGIEVEDEEGNVMSEKVYKELEKQGLV</sequence>
<dbReference type="PANTHER" id="PTHR12786">
    <property type="entry name" value="SPLICING FACTOR SF3A-RELATED"/>
    <property type="match status" value="1"/>
</dbReference>
<dbReference type="Pfam" id="PF12171">
    <property type="entry name" value="zf-C2H2_jaz"/>
    <property type="match status" value="1"/>
</dbReference>
<dbReference type="InterPro" id="IPR051421">
    <property type="entry name" value="RNA_Proc_DNA_Dmg_Regulator"/>
</dbReference>
<dbReference type="GO" id="GO:0000398">
    <property type="term" value="P:mRNA splicing, via spliceosome"/>
    <property type="evidence" value="ECO:0007669"/>
    <property type="project" value="InterPro"/>
</dbReference>
<comment type="subcellular location">
    <subcellularLocation>
        <location evidence="1">Nucleus</location>
    </subcellularLocation>
</comment>
<accession>A0A9P8P7R4</accession>
<evidence type="ECO:0000256" key="4">
    <source>
        <dbReference type="ARBA" id="ARBA00022833"/>
    </source>
</evidence>
<keyword evidence="5" id="KW-0539">Nucleus</keyword>
<reference evidence="8" key="1">
    <citation type="journal article" date="2021" name="Open Biol.">
        <title>Shared evolutionary footprints suggest mitochondrial oxidative damage underlies multiple complex I losses in fungi.</title>
        <authorList>
            <person name="Schikora-Tamarit M.A."/>
            <person name="Marcet-Houben M."/>
            <person name="Nosek J."/>
            <person name="Gabaldon T."/>
        </authorList>
    </citation>
    <scope>NUCLEOTIDE SEQUENCE</scope>
    <source>
        <strain evidence="8">CBS6341</strain>
    </source>
</reference>
<name>A0A9P8P7R4_9ASCO</name>
<dbReference type="InterPro" id="IPR031774">
    <property type="entry name" value="SF3A3_dom"/>
</dbReference>
<feature type="compositionally biased region" description="Polar residues" evidence="6">
    <location>
        <begin position="328"/>
        <end position="338"/>
    </location>
</feature>
<proteinExistence type="predicted"/>
<dbReference type="Gene3D" id="3.30.160.60">
    <property type="entry name" value="Classic Zinc Finger"/>
    <property type="match status" value="1"/>
</dbReference>
<reference evidence="8" key="2">
    <citation type="submission" date="2021-01" db="EMBL/GenBank/DDBJ databases">
        <authorList>
            <person name="Schikora-Tamarit M.A."/>
        </authorList>
    </citation>
    <scope>NUCLEOTIDE SEQUENCE</scope>
    <source>
        <strain evidence="8">CBS6341</strain>
    </source>
</reference>
<evidence type="ECO:0000313" key="9">
    <source>
        <dbReference type="Proteomes" id="UP000769528"/>
    </source>
</evidence>
<dbReference type="Pfam" id="PF11931">
    <property type="entry name" value="SF3a60_Prp9_C"/>
    <property type="match status" value="1"/>
</dbReference>
<dbReference type="EMBL" id="JAEUBF010001421">
    <property type="protein sequence ID" value="KAH3666641.1"/>
    <property type="molecule type" value="Genomic_DNA"/>
</dbReference>
<dbReference type="GO" id="GO:0005681">
    <property type="term" value="C:spliceosomal complex"/>
    <property type="evidence" value="ECO:0007669"/>
    <property type="project" value="InterPro"/>
</dbReference>
<dbReference type="SMART" id="SM00355">
    <property type="entry name" value="ZnF_C2H2"/>
    <property type="match status" value="2"/>
</dbReference>
<protein>
    <recommendedName>
        <fullName evidence="7">C2H2-type domain-containing protein</fullName>
    </recommendedName>
</protein>
<gene>
    <name evidence="8" type="ORF">WICMUC_005568</name>
</gene>
<dbReference type="GO" id="GO:0008270">
    <property type="term" value="F:zinc ion binding"/>
    <property type="evidence" value="ECO:0007669"/>
    <property type="project" value="UniProtKB-KW"/>
</dbReference>
<dbReference type="InterPro" id="IPR022755">
    <property type="entry name" value="Znf_C2H2_jaz"/>
</dbReference>
<dbReference type="SUPFAM" id="SSF57667">
    <property type="entry name" value="beta-beta-alpha zinc fingers"/>
    <property type="match status" value="1"/>
</dbReference>
<dbReference type="SMART" id="SM00451">
    <property type="entry name" value="ZnF_U1"/>
    <property type="match status" value="2"/>
</dbReference>
<evidence type="ECO:0000256" key="3">
    <source>
        <dbReference type="ARBA" id="ARBA00022771"/>
    </source>
</evidence>
<evidence type="ECO:0000259" key="7">
    <source>
        <dbReference type="PROSITE" id="PS00028"/>
    </source>
</evidence>
<evidence type="ECO:0000313" key="8">
    <source>
        <dbReference type="EMBL" id="KAH3666641.1"/>
    </source>
</evidence>
<dbReference type="AlphaFoldDB" id="A0A9P8P7R4"/>
<feature type="region of interest" description="Disordered" evidence="6">
    <location>
        <begin position="301"/>
        <end position="338"/>
    </location>
</feature>
<dbReference type="InterPro" id="IPR036236">
    <property type="entry name" value="Znf_C2H2_sf"/>
</dbReference>
<feature type="domain" description="C2H2-type" evidence="7">
    <location>
        <begin position="226"/>
        <end position="248"/>
    </location>
</feature>
<dbReference type="Pfam" id="PF16837">
    <property type="entry name" value="SF3A3"/>
    <property type="match status" value="1"/>
</dbReference>
<dbReference type="OrthoDB" id="2160351at2759"/>
<feature type="compositionally biased region" description="Acidic residues" evidence="6">
    <location>
        <begin position="306"/>
        <end position="322"/>
    </location>
</feature>
<dbReference type="PANTHER" id="PTHR12786:SF2">
    <property type="entry name" value="SPLICING FACTOR 3A SUBUNIT 3"/>
    <property type="match status" value="1"/>
</dbReference>
<dbReference type="Proteomes" id="UP000769528">
    <property type="component" value="Unassembled WGS sequence"/>
</dbReference>
<keyword evidence="2" id="KW-0479">Metal-binding</keyword>
<organism evidence="8 9">
    <name type="scientific">Wickerhamomyces mucosus</name>
    <dbReference type="NCBI Taxonomy" id="1378264"/>
    <lineage>
        <taxon>Eukaryota</taxon>
        <taxon>Fungi</taxon>
        <taxon>Dikarya</taxon>
        <taxon>Ascomycota</taxon>
        <taxon>Saccharomycotina</taxon>
        <taxon>Saccharomycetes</taxon>
        <taxon>Phaffomycetales</taxon>
        <taxon>Wickerhamomycetaceae</taxon>
        <taxon>Wickerhamomyces</taxon>
    </lineage>
</organism>
<keyword evidence="4" id="KW-0862">Zinc</keyword>
<evidence type="ECO:0000256" key="5">
    <source>
        <dbReference type="ARBA" id="ARBA00023242"/>
    </source>
</evidence>
<dbReference type="InterPro" id="IPR013087">
    <property type="entry name" value="Znf_C2H2_type"/>
</dbReference>
<evidence type="ECO:0000256" key="6">
    <source>
        <dbReference type="SAM" id="MobiDB-lite"/>
    </source>
</evidence>
<evidence type="ECO:0000256" key="2">
    <source>
        <dbReference type="ARBA" id="ARBA00022723"/>
    </source>
</evidence>
<evidence type="ECO:0000256" key="1">
    <source>
        <dbReference type="ARBA" id="ARBA00004123"/>
    </source>
</evidence>
<dbReference type="InterPro" id="IPR003604">
    <property type="entry name" value="Matrin/U1-like-C_Znf_C2H2"/>
</dbReference>
<comment type="caution">
    <text evidence="8">The sequence shown here is derived from an EMBL/GenBank/DDBJ whole genome shotgun (WGS) entry which is preliminary data.</text>
</comment>
<keyword evidence="9" id="KW-1185">Reference proteome</keyword>
<dbReference type="PROSITE" id="PS00028">
    <property type="entry name" value="ZINC_FINGER_C2H2_1"/>
    <property type="match status" value="1"/>
</dbReference>
<keyword evidence="3" id="KW-0863">Zinc-finger</keyword>